<dbReference type="Pfam" id="PF06788">
    <property type="entry name" value="UPF0257"/>
    <property type="match status" value="1"/>
</dbReference>
<comment type="subcellular location">
    <subcellularLocation>
        <location evidence="6">Cell membrane</location>
        <topology evidence="6">Lipid-anchor</topology>
    </subcellularLocation>
</comment>
<proteinExistence type="inferred from homology"/>
<keyword evidence="5 6" id="KW-0449">Lipoprotein</keyword>
<keyword evidence="1 6" id="KW-1003">Cell membrane</keyword>
<dbReference type="PROSITE" id="PS51257">
    <property type="entry name" value="PROKAR_LIPOPROTEIN"/>
    <property type="match status" value="1"/>
</dbReference>
<evidence type="ECO:0000313" key="8">
    <source>
        <dbReference type="Proteomes" id="UP000019586"/>
    </source>
</evidence>
<dbReference type="EMBL" id="CP006918">
    <property type="protein sequence ID" value="AHM79672.1"/>
    <property type="molecule type" value="Genomic_DNA"/>
</dbReference>
<dbReference type="PATRIC" id="fig|1420013.3.peg.2725"/>
<organism evidence="7 8">
    <name type="scientific">Klebsiella pneumoniae 30684/NJST258_2</name>
    <dbReference type="NCBI Taxonomy" id="1420013"/>
    <lineage>
        <taxon>Bacteria</taxon>
        <taxon>Pseudomonadati</taxon>
        <taxon>Pseudomonadota</taxon>
        <taxon>Gammaproteobacteria</taxon>
        <taxon>Enterobacterales</taxon>
        <taxon>Enterobacteriaceae</taxon>
        <taxon>Klebsiella/Raoultella group</taxon>
        <taxon>Klebsiella</taxon>
        <taxon>Klebsiella pneumoniae complex</taxon>
    </lineage>
</organism>
<accession>W8V0G8</accession>
<evidence type="ECO:0000256" key="5">
    <source>
        <dbReference type="ARBA" id="ARBA00023288"/>
    </source>
</evidence>
<protein>
    <recommendedName>
        <fullName evidence="6">UPF0257 lipoprotein KPNJ2_02892</fullName>
    </recommendedName>
</protein>
<comment type="similarity">
    <text evidence="6">Belongs to the UPF0257 family.</text>
</comment>
<keyword evidence="2 6" id="KW-0732">Signal</keyword>
<evidence type="ECO:0000256" key="2">
    <source>
        <dbReference type="ARBA" id="ARBA00022729"/>
    </source>
</evidence>
<dbReference type="HAMAP" id="MF_01065">
    <property type="entry name" value="UPF0257"/>
    <property type="match status" value="1"/>
</dbReference>
<dbReference type="InterPro" id="IPR010646">
    <property type="entry name" value="UPF0257"/>
</dbReference>
<keyword evidence="4" id="KW-0564">Palmitate</keyword>
<dbReference type="KEGG" id="kps:KPNJ2_02892"/>
<gene>
    <name evidence="7" type="ORF">KPNJ2_02892</name>
</gene>
<dbReference type="GO" id="GO:0005886">
    <property type="term" value="C:plasma membrane"/>
    <property type="evidence" value="ECO:0007669"/>
    <property type="project" value="UniProtKB-SubCell"/>
</dbReference>
<dbReference type="HOGENOM" id="CLU_1174761_0_0_6"/>
<dbReference type="NCBIfam" id="NF002798">
    <property type="entry name" value="PRK02939.1"/>
    <property type="match status" value="1"/>
</dbReference>
<evidence type="ECO:0000256" key="3">
    <source>
        <dbReference type="ARBA" id="ARBA00023136"/>
    </source>
</evidence>
<evidence type="ECO:0000256" key="6">
    <source>
        <dbReference type="HAMAP-Rule" id="MF_01065"/>
    </source>
</evidence>
<sequence length="246" mass="27802">MIGCTQKESSVKRLYWLIPAALLLTACDRKSAPDAFTPEMASFSNEFEFDPLRGPVKDFSQTLLDEHDVVVKKVSAQLSREGCFDLLTLEDVENKTGATLLLDANYYVDGRTHEKRLRLQGKCQLAEMPAAGVSWETDDNGFIINARGKETTATYRYDSDGYPLGKTTTAKEERFTVASTPSKDPRKKLDYTAISTFNDRTLGTVRQTCDYDDHDNPLSCELQVVDESVQPPLTRHYTIKNRIDYY</sequence>
<name>W8V0G8_KLEPN</name>
<evidence type="ECO:0000313" key="7">
    <source>
        <dbReference type="EMBL" id="AHM79672.1"/>
    </source>
</evidence>
<evidence type="ECO:0000256" key="4">
    <source>
        <dbReference type="ARBA" id="ARBA00023139"/>
    </source>
</evidence>
<keyword evidence="3 6" id="KW-0472">Membrane</keyword>
<dbReference type="AlphaFoldDB" id="W8V0G8"/>
<evidence type="ECO:0000256" key="1">
    <source>
        <dbReference type="ARBA" id="ARBA00022475"/>
    </source>
</evidence>
<reference evidence="7 8" key="1">
    <citation type="journal article" date="2014" name="Proc. Natl. Acad. Sci. U.S.A.">
        <title>Molecular dissection of the evolution of carbapenem-resistant multilocus sequence type 258 Klebsiella pneumoniae.</title>
        <authorList>
            <person name="Deleo F.R."/>
            <person name="Chen L."/>
            <person name="Porcella S.F."/>
            <person name="Martens C.A."/>
            <person name="Kobayashi S.D."/>
            <person name="Porter A.R."/>
            <person name="Chavda K.D."/>
            <person name="Jacobs M.R."/>
            <person name="Mathema B."/>
            <person name="Olsen R.J."/>
            <person name="Bonomo R.A."/>
            <person name="Musser J.M."/>
            <person name="Kreiswirth B.N."/>
        </authorList>
    </citation>
    <scope>NUCLEOTIDE SEQUENCE [LARGE SCALE GENOMIC DNA]</scope>
    <source>
        <strain evidence="7">30684/NJST258_2</strain>
    </source>
</reference>
<dbReference type="Proteomes" id="UP000019586">
    <property type="component" value="Chromosome"/>
</dbReference>